<dbReference type="InterPro" id="IPR045242">
    <property type="entry name" value="Syntaxin"/>
</dbReference>
<dbReference type="FunFam" id="1.20.5.110:FF:000059">
    <property type="entry name" value="Related to syntaxin 12"/>
    <property type="match status" value="1"/>
</dbReference>
<evidence type="ECO:0000259" key="4">
    <source>
        <dbReference type="PROSITE" id="PS50192"/>
    </source>
</evidence>
<dbReference type="Gene3D" id="1.20.58.70">
    <property type="match status" value="1"/>
</dbReference>
<feature type="region of interest" description="Disordered" evidence="2">
    <location>
        <begin position="139"/>
        <end position="170"/>
    </location>
</feature>
<dbReference type="Proteomes" id="UP001149813">
    <property type="component" value="Unassembled WGS sequence"/>
</dbReference>
<dbReference type="SMART" id="SM00503">
    <property type="entry name" value="SynN"/>
    <property type="match status" value="1"/>
</dbReference>
<dbReference type="PROSITE" id="PS50192">
    <property type="entry name" value="T_SNARE"/>
    <property type="match status" value="1"/>
</dbReference>
<dbReference type="InterPro" id="IPR000727">
    <property type="entry name" value="T_SNARE_dom"/>
</dbReference>
<reference evidence="5" key="1">
    <citation type="submission" date="2022-07" db="EMBL/GenBank/DDBJ databases">
        <title>Phylogenomic reconstructions and comparative analyses of Kickxellomycotina fungi.</title>
        <authorList>
            <person name="Reynolds N.K."/>
            <person name="Stajich J.E."/>
            <person name="Barry K."/>
            <person name="Grigoriev I.V."/>
            <person name="Crous P."/>
            <person name="Smith M.E."/>
        </authorList>
    </citation>
    <scope>NUCLEOTIDE SEQUENCE</scope>
    <source>
        <strain evidence="5">NBRC 32514</strain>
    </source>
</reference>
<keyword evidence="6" id="KW-1185">Reference proteome</keyword>
<dbReference type="EMBL" id="JANBOJ010000145">
    <property type="protein sequence ID" value="KAJ1721862.1"/>
    <property type="molecule type" value="Genomic_DNA"/>
</dbReference>
<dbReference type="GO" id="GO:0000149">
    <property type="term" value="F:SNARE binding"/>
    <property type="evidence" value="ECO:0007669"/>
    <property type="project" value="TreeGrafter"/>
</dbReference>
<sequence>MSFNDLERGTYATTDNSGLSADDMAHKRAVQTLSRQVFQINASVANIRQLVAQLNTTRDTERLRSDIHAKTEHTRDLVKRTTAELKVLSSKQQSARGRKMEVQKLTADLRKVVEQFQGVQRVAAEATRVFVDRARHAGGVHRGEVDEPGETSPLLGSDDGSRGGFQQQQQQQQRRAVELTVLDNDVAYNEALISEREGEIHEIEQGIVELNEIFRDIGSMVTEQQSLFDSIETNMHGVATNVTHAADDLDSANEYHRRSSRTKFCLMLFLVIFIVVVLLILLS</sequence>
<dbReference type="GO" id="GO:0006906">
    <property type="term" value="P:vesicle fusion"/>
    <property type="evidence" value="ECO:0007669"/>
    <property type="project" value="TreeGrafter"/>
</dbReference>
<evidence type="ECO:0000256" key="3">
    <source>
        <dbReference type="SAM" id="Phobius"/>
    </source>
</evidence>
<feature type="domain" description="T-SNARE coiled-coil homology" evidence="4">
    <location>
        <begin position="190"/>
        <end position="252"/>
    </location>
</feature>
<feature type="transmembrane region" description="Helical" evidence="3">
    <location>
        <begin position="264"/>
        <end position="282"/>
    </location>
</feature>
<evidence type="ECO:0000313" key="6">
    <source>
        <dbReference type="Proteomes" id="UP001149813"/>
    </source>
</evidence>
<keyword evidence="3" id="KW-0812">Transmembrane</keyword>
<dbReference type="GO" id="GO:0006886">
    <property type="term" value="P:intracellular protein transport"/>
    <property type="evidence" value="ECO:0007669"/>
    <property type="project" value="TreeGrafter"/>
</dbReference>
<feature type="region of interest" description="Disordered" evidence="2">
    <location>
        <begin position="1"/>
        <end position="20"/>
    </location>
</feature>
<dbReference type="GO" id="GO:0048278">
    <property type="term" value="P:vesicle docking"/>
    <property type="evidence" value="ECO:0007669"/>
    <property type="project" value="TreeGrafter"/>
</dbReference>
<dbReference type="OrthoDB" id="364348at2759"/>
<gene>
    <name evidence="5" type="ORF">LPJ53_003682</name>
</gene>
<dbReference type="InterPro" id="IPR010989">
    <property type="entry name" value="SNARE"/>
</dbReference>
<evidence type="ECO:0000256" key="2">
    <source>
        <dbReference type="SAM" id="MobiDB-lite"/>
    </source>
</evidence>
<dbReference type="SUPFAM" id="SSF47661">
    <property type="entry name" value="t-snare proteins"/>
    <property type="match status" value="1"/>
</dbReference>
<accession>A0A9W7Y0U4</accession>
<evidence type="ECO:0000313" key="5">
    <source>
        <dbReference type="EMBL" id="KAJ1721862.1"/>
    </source>
</evidence>
<keyword evidence="3" id="KW-1133">Transmembrane helix</keyword>
<dbReference type="SMART" id="SM00397">
    <property type="entry name" value="t_SNARE"/>
    <property type="match status" value="1"/>
</dbReference>
<dbReference type="GO" id="GO:0006896">
    <property type="term" value="P:Golgi to vacuole transport"/>
    <property type="evidence" value="ECO:0007669"/>
    <property type="project" value="TreeGrafter"/>
</dbReference>
<evidence type="ECO:0000256" key="1">
    <source>
        <dbReference type="ARBA" id="ARBA00009063"/>
    </source>
</evidence>
<comment type="similarity">
    <text evidence="1">Belongs to the syntaxin family.</text>
</comment>
<dbReference type="CDD" id="cd15840">
    <property type="entry name" value="SNARE_Qa"/>
    <property type="match status" value="1"/>
</dbReference>
<keyword evidence="3" id="KW-0472">Membrane</keyword>
<dbReference type="Pfam" id="PF05739">
    <property type="entry name" value="SNARE"/>
    <property type="match status" value="1"/>
</dbReference>
<dbReference type="AlphaFoldDB" id="A0A9W7Y0U4"/>
<organism evidence="5 6">
    <name type="scientific">Coemansia erecta</name>
    <dbReference type="NCBI Taxonomy" id="147472"/>
    <lineage>
        <taxon>Eukaryota</taxon>
        <taxon>Fungi</taxon>
        <taxon>Fungi incertae sedis</taxon>
        <taxon>Zoopagomycota</taxon>
        <taxon>Kickxellomycotina</taxon>
        <taxon>Kickxellomycetes</taxon>
        <taxon>Kickxellales</taxon>
        <taxon>Kickxellaceae</taxon>
        <taxon>Coemansia</taxon>
    </lineage>
</organism>
<dbReference type="GO" id="GO:0012505">
    <property type="term" value="C:endomembrane system"/>
    <property type="evidence" value="ECO:0007669"/>
    <property type="project" value="TreeGrafter"/>
</dbReference>
<protein>
    <recommendedName>
        <fullName evidence="4">t-SNARE coiled-coil homology domain-containing protein</fullName>
    </recommendedName>
</protein>
<dbReference type="PANTHER" id="PTHR19957">
    <property type="entry name" value="SYNTAXIN"/>
    <property type="match status" value="1"/>
</dbReference>
<dbReference type="PANTHER" id="PTHR19957:SF38">
    <property type="entry name" value="LD27581P"/>
    <property type="match status" value="1"/>
</dbReference>
<dbReference type="GO" id="GO:0005484">
    <property type="term" value="F:SNAP receptor activity"/>
    <property type="evidence" value="ECO:0007669"/>
    <property type="project" value="TreeGrafter"/>
</dbReference>
<dbReference type="Gene3D" id="1.20.5.110">
    <property type="match status" value="1"/>
</dbReference>
<proteinExistence type="inferred from homology"/>
<dbReference type="InterPro" id="IPR006011">
    <property type="entry name" value="Syntaxin_N"/>
</dbReference>
<comment type="caution">
    <text evidence="5">The sequence shown here is derived from an EMBL/GenBank/DDBJ whole genome shotgun (WGS) entry which is preliminary data.</text>
</comment>
<dbReference type="GO" id="GO:0031201">
    <property type="term" value="C:SNARE complex"/>
    <property type="evidence" value="ECO:0007669"/>
    <property type="project" value="TreeGrafter"/>
</dbReference>
<dbReference type="Pfam" id="PF14523">
    <property type="entry name" value="Syntaxin_2"/>
    <property type="match status" value="1"/>
</dbReference>
<name>A0A9W7Y0U4_9FUNG</name>